<dbReference type="Proteomes" id="UP000247698">
    <property type="component" value="Unassembled WGS sequence"/>
</dbReference>
<keyword evidence="2" id="KW-1185">Reference proteome</keyword>
<dbReference type="RefSeq" id="WP_110445719.1">
    <property type="nucleotide sequence ID" value="NZ_QGLG01000002.1"/>
</dbReference>
<evidence type="ECO:0000313" key="1">
    <source>
        <dbReference type="EMBL" id="PXY84094.1"/>
    </source>
</evidence>
<protein>
    <submittedName>
        <fullName evidence="1">Uncharacterized protein</fullName>
    </submittedName>
</protein>
<name>A0ABX5N1W5_9LACO</name>
<sequence length="164" mass="19191">MTIPTKIITELNELEATHDGSVKDVPESDPTLEKIRNFFNPDVNPINKENEIKKLILDGYSRQEVVDKLSVSKDTIKKVIDKYDLEVRPLFTYVAVKEDCPRIYSHNYQNYYQVISGHPWKLDLVRKALAKKGYRLIKLHNPSHWKNLMPGDMYLERKGFCVKQ</sequence>
<reference evidence="1 2" key="1">
    <citation type="submission" date="2018-05" db="EMBL/GenBank/DDBJ databases">
        <title>Reference genomes for bee gut microbiota database.</title>
        <authorList>
            <person name="Ellegaard K.M."/>
        </authorList>
    </citation>
    <scope>NUCLEOTIDE SEQUENCE [LARGE SCALE GENOMIC DNA]</scope>
    <source>
        <strain evidence="1 2">ESL0184</strain>
    </source>
</reference>
<comment type="caution">
    <text evidence="1">The sequence shown here is derived from an EMBL/GenBank/DDBJ whole genome shotgun (WGS) entry which is preliminary data.</text>
</comment>
<accession>A0ABX5N1W5</accession>
<proteinExistence type="predicted"/>
<evidence type="ECO:0000313" key="2">
    <source>
        <dbReference type="Proteomes" id="UP000247698"/>
    </source>
</evidence>
<dbReference type="EMBL" id="QGLG01000002">
    <property type="protein sequence ID" value="PXY84094.1"/>
    <property type="molecule type" value="Genomic_DNA"/>
</dbReference>
<organism evidence="1 2">
    <name type="scientific">Lactobacillus melliventris</name>
    <dbReference type="NCBI Taxonomy" id="1218507"/>
    <lineage>
        <taxon>Bacteria</taxon>
        <taxon>Bacillati</taxon>
        <taxon>Bacillota</taxon>
        <taxon>Bacilli</taxon>
        <taxon>Lactobacillales</taxon>
        <taxon>Lactobacillaceae</taxon>
        <taxon>Lactobacillus</taxon>
    </lineage>
</organism>
<gene>
    <name evidence="1" type="ORF">DK873_02710</name>
</gene>